<dbReference type="Gene3D" id="1.20.1280.50">
    <property type="match status" value="1"/>
</dbReference>
<dbReference type="HOGENOM" id="CLU_999462_0_0_1"/>
<feature type="non-terminal residue" evidence="1">
    <location>
        <position position="1"/>
    </location>
</feature>
<evidence type="ECO:0000313" key="1">
    <source>
        <dbReference type="EMBL" id="KIM44346.1"/>
    </source>
</evidence>
<reference evidence="1 2" key="1">
    <citation type="submission" date="2014-04" db="EMBL/GenBank/DDBJ databases">
        <authorList>
            <consortium name="DOE Joint Genome Institute"/>
            <person name="Kuo A."/>
            <person name="Gay G."/>
            <person name="Dore J."/>
            <person name="Kohler A."/>
            <person name="Nagy L.G."/>
            <person name="Floudas D."/>
            <person name="Copeland A."/>
            <person name="Barry K.W."/>
            <person name="Cichocki N."/>
            <person name="Veneault-Fourrey C."/>
            <person name="LaButti K."/>
            <person name="Lindquist E.A."/>
            <person name="Lipzen A."/>
            <person name="Lundell T."/>
            <person name="Morin E."/>
            <person name="Murat C."/>
            <person name="Sun H."/>
            <person name="Tunlid A."/>
            <person name="Henrissat B."/>
            <person name="Grigoriev I.V."/>
            <person name="Hibbett D.S."/>
            <person name="Martin F."/>
            <person name="Nordberg H.P."/>
            <person name="Cantor M.N."/>
            <person name="Hua S.X."/>
        </authorList>
    </citation>
    <scope>NUCLEOTIDE SEQUENCE [LARGE SCALE GENOMIC DNA]</scope>
    <source>
        <strain evidence="2">h7</strain>
    </source>
</reference>
<reference evidence="2" key="2">
    <citation type="submission" date="2015-01" db="EMBL/GenBank/DDBJ databases">
        <title>Evolutionary Origins and Diversification of the Mycorrhizal Mutualists.</title>
        <authorList>
            <consortium name="DOE Joint Genome Institute"/>
            <consortium name="Mycorrhizal Genomics Consortium"/>
            <person name="Kohler A."/>
            <person name="Kuo A."/>
            <person name="Nagy L.G."/>
            <person name="Floudas D."/>
            <person name="Copeland A."/>
            <person name="Barry K.W."/>
            <person name="Cichocki N."/>
            <person name="Veneault-Fourrey C."/>
            <person name="LaButti K."/>
            <person name="Lindquist E.A."/>
            <person name="Lipzen A."/>
            <person name="Lundell T."/>
            <person name="Morin E."/>
            <person name="Murat C."/>
            <person name="Riley R."/>
            <person name="Ohm R."/>
            <person name="Sun H."/>
            <person name="Tunlid A."/>
            <person name="Henrissat B."/>
            <person name="Grigoriev I.V."/>
            <person name="Hibbett D.S."/>
            <person name="Martin F."/>
        </authorList>
    </citation>
    <scope>NUCLEOTIDE SEQUENCE [LARGE SCALE GENOMIC DNA]</scope>
    <source>
        <strain evidence="2">h7</strain>
    </source>
</reference>
<proteinExistence type="predicted"/>
<evidence type="ECO:0000313" key="2">
    <source>
        <dbReference type="Proteomes" id="UP000053424"/>
    </source>
</evidence>
<protein>
    <submittedName>
        <fullName evidence="1">Uncharacterized protein</fullName>
    </submittedName>
</protein>
<keyword evidence="2" id="KW-1185">Reference proteome</keyword>
<gene>
    <name evidence="1" type="ORF">M413DRAFT_35416</name>
</gene>
<organism evidence="1 2">
    <name type="scientific">Hebeloma cylindrosporum</name>
    <dbReference type="NCBI Taxonomy" id="76867"/>
    <lineage>
        <taxon>Eukaryota</taxon>
        <taxon>Fungi</taxon>
        <taxon>Dikarya</taxon>
        <taxon>Basidiomycota</taxon>
        <taxon>Agaricomycotina</taxon>
        <taxon>Agaricomycetes</taxon>
        <taxon>Agaricomycetidae</taxon>
        <taxon>Agaricales</taxon>
        <taxon>Agaricineae</taxon>
        <taxon>Hymenogastraceae</taxon>
        <taxon>Hebeloma</taxon>
    </lineage>
</organism>
<name>A0A0C3CKN0_HEBCY</name>
<dbReference type="OrthoDB" id="3139566at2759"/>
<accession>A0A0C3CKN0</accession>
<dbReference type="EMBL" id="KN831774">
    <property type="protein sequence ID" value="KIM44346.1"/>
    <property type="molecule type" value="Genomic_DNA"/>
</dbReference>
<sequence length="323" mass="37146">LPTEVLSLIFSFCLPHFLCHARGSGPLVFGAVSRKWRETAWSTPHLWSSISIIVDFNPQRLAHQTSLAEEWLERSGQRELSIQVHSQGDHIDDITEDTETDYLVFLMLPLIGVLVQYSYRWKSLDLLLPTCLFNYIIPRNNNAPLLERLKVEPPPKASSRPGDALRFHSTPLLQRVDIRDLKLKTLEVQWDFLTHFSGVRMSVDECLEVFRRTRRLQHCRFAKIGPNESEFPAPLNEGWILVWTVQRLQLNHRHNFGHAYLFNTLTLPSLTSLQYEGNRERLPVTALSVFVTRSQCALTLLALSDVVISDVDLIDFLKLIPSL</sequence>
<dbReference type="Proteomes" id="UP000053424">
    <property type="component" value="Unassembled WGS sequence"/>
</dbReference>
<feature type="non-terminal residue" evidence="1">
    <location>
        <position position="323"/>
    </location>
</feature>
<dbReference type="AlphaFoldDB" id="A0A0C3CKN0"/>